<proteinExistence type="predicted"/>
<dbReference type="EMBL" id="JARYGX010000021">
    <property type="protein sequence ID" value="MDH7453565.1"/>
    <property type="molecule type" value="Genomic_DNA"/>
</dbReference>
<gene>
    <name evidence="1" type="ORF">QF205_10875</name>
</gene>
<organism evidence="1 2">
    <name type="scientific">Luteimonas composti</name>
    <dbReference type="NCBI Taxonomy" id="398257"/>
    <lineage>
        <taxon>Bacteria</taxon>
        <taxon>Pseudomonadati</taxon>
        <taxon>Pseudomonadota</taxon>
        <taxon>Gammaproteobacteria</taxon>
        <taxon>Lysobacterales</taxon>
        <taxon>Lysobacteraceae</taxon>
        <taxon>Luteimonas</taxon>
    </lineage>
</organism>
<dbReference type="Proteomes" id="UP001160550">
    <property type="component" value="Unassembled WGS sequence"/>
</dbReference>
<name>A0ABT6MTA1_9GAMM</name>
<comment type="caution">
    <text evidence="1">The sequence shown here is derived from an EMBL/GenBank/DDBJ whole genome shotgun (WGS) entry which is preliminary data.</text>
</comment>
<evidence type="ECO:0000313" key="1">
    <source>
        <dbReference type="EMBL" id="MDH7453565.1"/>
    </source>
</evidence>
<keyword evidence="2" id="KW-1185">Reference proteome</keyword>
<sequence length="41" mass="4854">MTPEDRKAELAWRKRMIPKLQREYAAGQQADKRVRRKAAAK</sequence>
<evidence type="ECO:0000313" key="2">
    <source>
        <dbReference type="Proteomes" id="UP001160550"/>
    </source>
</evidence>
<dbReference type="RefSeq" id="WP_280942784.1">
    <property type="nucleotide sequence ID" value="NZ_JARYGX010000021.1"/>
</dbReference>
<accession>A0ABT6MTA1</accession>
<protein>
    <submittedName>
        <fullName evidence="1">Uncharacterized protein</fullName>
    </submittedName>
</protein>
<reference evidence="1" key="1">
    <citation type="journal article" date="2007" name="Int. J. Syst. Evol. Microbiol.">
        <title>Luteimonas composti sp. nov., a moderately thermophilic bacterium isolated from food waste.</title>
        <authorList>
            <person name="Young C.C."/>
            <person name="Kampfer P."/>
            <person name="Chen W.M."/>
            <person name="Yen W.S."/>
            <person name="Arun A.B."/>
            <person name="Lai W.A."/>
            <person name="Shen F.T."/>
            <person name="Rekha P.D."/>
            <person name="Lin K.Y."/>
            <person name="Chou J.H."/>
        </authorList>
    </citation>
    <scope>NUCLEOTIDE SEQUENCE</scope>
    <source>
        <strain evidence="1">CC-YY355</strain>
    </source>
</reference>
<reference evidence="1" key="2">
    <citation type="submission" date="2023-04" db="EMBL/GenBank/DDBJ databases">
        <authorList>
            <person name="Sun J.-Q."/>
        </authorList>
    </citation>
    <scope>NUCLEOTIDE SEQUENCE</scope>
    <source>
        <strain evidence="1">CC-YY355</strain>
    </source>
</reference>